<evidence type="ECO:0000256" key="10">
    <source>
        <dbReference type="SAM" id="SignalP"/>
    </source>
</evidence>
<evidence type="ECO:0000313" key="13">
    <source>
        <dbReference type="Proteomes" id="UP000694580"/>
    </source>
</evidence>
<evidence type="ECO:0000256" key="8">
    <source>
        <dbReference type="ARBA" id="ARBA00023303"/>
    </source>
</evidence>
<evidence type="ECO:0000256" key="7">
    <source>
        <dbReference type="ARBA" id="ARBA00023136"/>
    </source>
</evidence>
<name>A0AAY4EMS9_9TELE</name>
<keyword evidence="10" id="KW-0732">Signal</keyword>
<keyword evidence="2" id="KW-0813">Transport</keyword>
<dbReference type="InterPro" id="IPR013099">
    <property type="entry name" value="K_chnl_dom"/>
</dbReference>
<feature type="chain" id="PRO_5044270959" description="Potassium channel domain-containing protein" evidence="10">
    <location>
        <begin position="21"/>
        <end position="189"/>
    </location>
</feature>
<keyword evidence="6" id="KW-0406">Ion transport</keyword>
<evidence type="ECO:0000259" key="11">
    <source>
        <dbReference type="Pfam" id="PF07885"/>
    </source>
</evidence>
<evidence type="ECO:0000256" key="9">
    <source>
        <dbReference type="SAM" id="Phobius"/>
    </source>
</evidence>
<protein>
    <recommendedName>
        <fullName evidence="11">Potassium channel domain-containing protein</fullName>
    </recommendedName>
</protein>
<evidence type="ECO:0000256" key="1">
    <source>
        <dbReference type="ARBA" id="ARBA00004141"/>
    </source>
</evidence>
<reference evidence="12" key="2">
    <citation type="submission" date="2025-08" db="UniProtKB">
        <authorList>
            <consortium name="Ensembl"/>
        </authorList>
    </citation>
    <scope>IDENTIFICATION</scope>
</reference>
<dbReference type="GO" id="GO:0005886">
    <property type="term" value="C:plasma membrane"/>
    <property type="evidence" value="ECO:0007669"/>
    <property type="project" value="TreeGrafter"/>
</dbReference>
<reference evidence="12" key="3">
    <citation type="submission" date="2025-09" db="UniProtKB">
        <authorList>
            <consortium name="Ensembl"/>
        </authorList>
    </citation>
    <scope>IDENTIFICATION</scope>
</reference>
<dbReference type="PANTHER" id="PTHR11003:SF30">
    <property type="entry name" value="POTASSIUM CHANNEL SUBFAMILY K MEMBER 4"/>
    <property type="match status" value="1"/>
</dbReference>
<evidence type="ECO:0000256" key="3">
    <source>
        <dbReference type="ARBA" id="ARBA00022692"/>
    </source>
</evidence>
<dbReference type="Gene3D" id="1.10.287.70">
    <property type="match status" value="1"/>
</dbReference>
<feature type="domain" description="Potassium channel" evidence="11">
    <location>
        <begin position="68"/>
        <end position="130"/>
    </location>
</feature>
<evidence type="ECO:0000313" key="12">
    <source>
        <dbReference type="Ensembl" id="ENSDCDP00010058678.1"/>
    </source>
</evidence>
<accession>A0AAY4EMS9</accession>
<dbReference type="InterPro" id="IPR003280">
    <property type="entry name" value="2pore_dom_K_chnl"/>
</dbReference>
<dbReference type="Proteomes" id="UP000694580">
    <property type="component" value="Chromosome 6"/>
</dbReference>
<dbReference type="GeneTree" id="ENSGT00940000160310"/>
<keyword evidence="5 9" id="KW-1133">Transmembrane helix</keyword>
<evidence type="ECO:0000256" key="6">
    <source>
        <dbReference type="ARBA" id="ARBA00023065"/>
    </source>
</evidence>
<dbReference type="PANTHER" id="PTHR11003">
    <property type="entry name" value="POTASSIUM CHANNEL, SUBFAMILY K"/>
    <property type="match status" value="1"/>
</dbReference>
<proteinExistence type="predicted"/>
<feature type="signal peptide" evidence="10">
    <location>
        <begin position="1"/>
        <end position="20"/>
    </location>
</feature>
<dbReference type="Pfam" id="PF07885">
    <property type="entry name" value="Ion_trans_2"/>
    <property type="match status" value="1"/>
</dbReference>
<dbReference type="GO" id="GO:0022841">
    <property type="term" value="F:potassium ion leak channel activity"/>
    <property type="evidence" value="ECO:0007669"/>
    <property type="project" value="TreeGrafter"/>
</dbReference>
<evidence type="ECO:0000256" key="4">
    <source>
        <dbReference type="ARBA" id="ARBA00022958"/>
    </source>
</evidence>
<dbReference type="SUPFAM" id="SSF81324">
    <property type="entry name" value="Voltage-gated potassium channels"/>
    <property type="match status" value="1"/>
</dbReference>
<organism evidence="12 13">
    <name type="scientific">Denticeps clupeoides</name>
    <name type="common">denticle herring</name>
    <dbReference type="NCBI Taxonomy" id="299321"/>
    <lineage>
        <taxon>Eukaryota</taxon>
        <taxon>Metazoa</taxon>
        <taxon>Chordata</taxon>
        <taxon>Craniata</taxon>
        <taxon>Vertebrata</taxon>
        <taxon>Euteleostomi</taxon>
        <taxon>Actinopterygii</taxon>
        <taxon>Neopterygii</taxon>
        <taxon>Teleostei</taxon>
        <taxon>Clupei</taxon>
        <taxon>Clupeiformes</taxon>
        <taxon>Denticipitoidei</taxon>
        <taxon>Denticipitidae</taxon>
        <taxon>Denticeps</taxon>
    </lineage>
</organism>
<keyword evidence="8" id="KW-0407">Ion channel</keyword>
<keyword evidence="4" id="KW-0630">Potassium</keyword>
<comment type="subcellular location">
    <subcellularLocation>
        <location evidence="1">Membrane</location>
        <topology evidence="1">Multi-pass membrane protein</topology>
    </subcellularLocation>
</comment>
<feature type="transmembrane region" description="Helical" evidence="9">
    <location>
        <begin position="108"/>
        <end position="128"/>
    </location>
</feature>
<keyword evidence="13" id="KW-1185">Reference proteome</keyword>
<dbReference type="GO" id="GO:0030322">
    <property type="term" value="P:stabilization of membrane potential"/>
    <property type="evidence" value="ECO:0007669"/>
    <property type="project" value="TreeGrafter"/>
</dbReference>
<evidence type="ECO:0000256" key="2">
    <source>
        <dbReference type="ARBA" id="ARBA00022448"/>
    </source>
</evidence>
<evidence type="ECO:0000256" key="5">
    <source>
        <dbReference type="ARBA" id="ARBA00022989"/>
    </source>
</evidence>
<feature type="transmembrane region" description="Helical" evidence="9">
    <location>
        <begin position="80"/>
        <end position="99"/>
    </location>
</feature>
<dbReference type="GO" id="GO:0015271">
    <property type="term" value="F:outward rectifier potassium channel activity"/>
    <property type="evidence" value="ECO:0007669"/>
    <property type="project" value="TreeGrafter"/>
</dbReference>
<keyword evidence="3 9" id="KW-0812">Transmembrane</keyword>
<reference evidence="12 13" key="1">
    <citation type="submission" date="2020-06" db="EMBL/GenBank/DDBJ databases">
        <authorList>
            <consortium name="Wellcome Sanger Institute Data Sharing"/>
        </authorList>
    </citation>
    <scope>NUCLEOTIDE SEQUENCE [LARGE SCALE GENOMIC DNA]</scope>
</reference>
<keyword evidence="7 9" id="KW-0472">Membrane</keyword>
<sequence length="189" mass="20884">MRCSTLLVILTGVLLYLVLGALVFHTLETQNEENNHLVHVNASRQFLLRYACINETELDDLLKVTTMAASEGNFSSSWDLASAFFFSGTIITTIGYGNISPQTEWGKVFCIFYALVGIPMFGFLLAGVGDHLGTVLRKAIGKIEDLFLVRTLSDCPDCLKSLIFLFTSLVSNNSLIIHHYSKVTAALNR</sequence>
<dbReference type="Ensembl" id="ENSDCDT00010069383.1">
    <property type="protein sequence ID" value="ENSDCDP00010058678.1"/>
    <property type="gene ID" value="ENSDCDG00010032954.1"/>
</dbReference>
<dbReference type="AlphaFoldDB" id="A0AAY4EMS9"/>